<feature type="transmembrane region" description="Helical" evidence="1">
    <location>
        <begin position="50"/>
        <end position="74"/>
    </location>
</feature>
<dbReference type="STRING" id="1122938.SAMN05660772_02340"/>
<keyword evidence="1" id="KW-0472">Membrane</keyword>
<dbReference type="RefSeq" id="WP_084257017.1">
    <property type="nucleotide sequence ID" value="NZ_FWWV01000016.1"/>
</dbReference>
<protein>
    <submittedName>
        <fullName evidence="2">Uncharacterized protein</fullName>
    </submittedName>
</protein>
<keyword evidence="3" id="KW-1185">Reference proteome</keyword>
<gene>
    <name evidence="2" type="ORF">SAMN05660772_02340</name>
</gene>
<keyword evidence="1" id="KW-1133">Transmembrane helix</keyword>
<name>A0A1W1UUQ3_9PAST</name>
<evidence type="ECO:0000313" key="2">
    <source>
        <dbReference type="EMBL" id="SMB84780.1"/>
    </source>
</evidence>
<organism evidence="2 3">
    <name type="scientific">Pasteurella testudinis DSM 23072</name>
    <dbReference type="NCBI Taxonomy" id="1122938"/>
    <lineage>
        <taxon>Bacteria</taxon>
        <taxon>Pseudomonadati</taxon>
        <taxon>Pseudomonadota</taxon>
        <taxon>Gammaproteobacteria</taxon>
        <taxon>Pasteurellales</taxon>
        <taxon>Pasteurellaceae</taxon>
        <taxon>Pasteurella</taxon>
    </lineage>
</organism>
<sequence>MSLKSKLYRKQFAPFKPLVAVAIILAMYFYGLIDFDFYSQKLGFDIPHWIFYSIFGALCLYTAWKTFWGVIWILSAKENSRSKCFFGMLNNKNPQVKIENELEEYALLASAFYEASEILIGDKESLRELAKNPNYIPSYRLDKEGDLRGGSQFINSIEGMHHLTKKEAEYRLKVPLENAWGITGKTSALEQMDALWHIVRI</sequence>
<proteinExistence type="predicted"/>
<reference evidence="3" key="1">
    <citation type="submission" date="2017-04" db="EMBL/GenBank/DDBJ databases">
        <authorList>
            <person name="Varghese N."/>
            <person name="Submissions S."/>
        </authorList>
    </citation>
    <scope>NUCLEOTIDE SEQUENCE [LARGE SCALE GENOMIC DNA]</scope>
    <source>
        <strain evidence="3">DSM 23072</strain>
    </source>
</reference>
<evidence type="ECO:0000256" key="1">
    <source>
        <dbReference type="SAM" id="Phobius"/>
    </source>
</evidence>
<dbReference type="Proteomes" id="UP000192408">
    <property type="component" value="Unassembled WGS sequence"/>
</dbReference>
<dbReference type="EMBL" id="FWWV01000016">
    <property type="protein sequence ID" value="SMB84780.1"/>
    <property type="molecule type" value="Genomic_DNA"/>
</dbReference>
<accession>A0A1W1UUQ3</accession>
<keyword evidence="1" id="KW-0812">Transmembrane</keyword>
<feature type="transmembrane region" description="Helical" evidence="1">
    <location>
        <begin position="12"/>
        <end position="30"/>
    </location>
</feature>
<evidence type="ECO:0000313" key="3">
    <source>
        <dbReference type="Proteomes" id="UP000192408"/>
    </source>
</evidence>
<dbReference type="AlphaFoldDB" id="A0A1W1UUQ3"/>